<dbReference type="GO" id="GO:0006281">
    <property type="term" value="P:DNA repair"/>
    <property type="evidence" value="ECO:0007669"/>
    <property type="project" value="UniProtKB-KW"/>
</dbReference>
<keyword evidence="6" id="KW-0411">Iron-sulfur</keyword>
<dbReference type="GO" id="GO:0097506">
    <property type="term" value="F:deaminated base DNA N-glycosylase activity"/>
    <property type="evidence" value="ECO:0007669"/>
    <property type="project" value="UniProtKB-ARBA"/>
</dbReference>
<keyword evidence="1" id="KW-0004">4Fe-4S</keyword>
<evidence type="ECO:0000256" key="2">
    <source>
        <dbReference type="ARBA" id="ARBA00022723"/>
    </source>
</evidence>
<dbReference type="PANTHER" id="PTHR33693:SF1">
    <property type="entry name" value="TYPE-4 URACIL-DNA GLYCOSYLASE"/>
    <property type="match status" value="1"/>
</dbReference>
<sequence length="232" mass="25937">MTLDDDQRAAFREAAAGLNGVDEAVYEAFGRDPLQPVIGLGPADAPVGFFGRDPGREEIRHGMPFIGGGGQMLRRALYAHHHGTEMPGFDASVEVGRGYFWANTVPYKPVGNKAWSMAAKRRFHPLMRSVLVHGWRGRELITLGREAFLWFGIDRPRGERRSLEAFWQRPDRFEASFTVTLTAPDGTDALVRLHPLPHPSPLNATWYRHFPGLLHARLATLPAPRTPDTRPV</sequence>
<dbReference type="GO" id="GO:0046872">
    <property type="term" value="F:metal ion binding"/>
    <property type="evidence" value="ECO:0007669"/>
    <property type="project" value="UniProtKB-KW"/>
</dbReference>
<dbReference type="Pfam" id="PF03167">
    <property type="entry name" value="UDG"/>
    <property type="match status" value="1"/>
</dbReference>
<keyword evidence="5" id="KW-0408">Iron</keyword>
<dbReference type="InterPro" id="IPR005122">
    <property type="entry name" value="Uracil-DNA_glycosylase-like"/>
</dbReference>
<keyword evidence="4" id="KW-0378">Hydrolase</keyword>
<dbReference type="Gene3D" id="3.40.470.10">
    <property type="entry name" value="Uracil-DNA glycosylase-like domain"/>
    <property type="match status" value="1"/>
</dbReference>
<dbReference type="PANTHER" id="PTHR33693">
    <property type="entry name" value="TYPE-5 URACIL-DNA GLYCOSYLASE"/>
    <property type="match status" value="1"/>
</dbReference>
<evidence type="ECO:0000313" key="9">
    <source>
        <dbReference type="EMBL" id="QEA04221.1"/>
    </source>
</evidence>
<evidence type="ECO:0000256" key="1">
    <source>
        <dbReference type="ARBA" id="ARBA00022485"/>
    </source>
</evidence>
<name>A0A5B8R6Y3_9ZZZZ</name>
<feature type="domain" description="Uracil-DNA glycosylase-like" evidence="8">
    <location>
        <begin position="38"/>
        <end position="217"/>
    </location>
</feature>
<protein>
    <recommendedName>
        <fullName evidence="8">Uracil-DNA glycosylase-like domain-containing protein</fullName>
    </recommendedName>
</protein>
<dbReference type="GO" id="GO:0051539">
    <property type="term" value="F:4 iron, 4 sulfur cluster binding"/>
    <property type="evidence" value="ECO:0007669"/>
    <property type="project" value="UniProtKB-KW"/>
</dbReference>
<dbReference type="InterPro" id="IPR051536">
    <property type="entry name" value="UDG_Type-4/5"/>
</dbReference>
<evidence type="ECO:0000256" key="5">
    <source>
        <dbReference type="ARBA" id="ARBA00023004"/>
    </source>
</evidence>
<dbReference type="SMART" id="SM00987">
    <property type="entry name" value="UreE_C"/>
    <property type="match status" value="1"/>
</dbReference>
<dbReference type="InterPro" id="IPR036895">
    <property type="entry name" value="Uracil-DNA_glycosylase-like_sf"/>
</dbReference>
<keyword evidence="3" id="KW-0227">DNA damage</keyword>
<evidence type="ECO:0000256" key="4">
    <source>
        <dbReference type="ARBA" id="ARBA00022801"/>
    </source>
</evidence>
<dbReference type="EMBL" id="MN079081">
    <property type="protein sequence ID" value="QEA04221.1"/>
    <property type="molecule type" value="Genomic_DNA"/>
</dbReference>
<dbReference type="SUPFAM" id="SSF52141">
    <property type="entry name" value="Uracil-DNA glycosylase-like"/>
    <property type="match status" value="1"/>
</dbReference>
<organism evidence="9">
    <name type="scientific">uncultured organism</name>
    <dbReference type="NCBI Taxonomy" id="155900"/>
    <lineage>
        <taxon>unclassified sequences</taxon>
        <taxon>environmental samples</taxon>
    </lineage>
</organism>
<evidence type="ECO:0000256" key="7">
    <source>
        <dbReference type="ARBA" id="ARBA00023204"/>
    </source>
</evidence>
<evidence type="ECO:0000256" key="6">
    <source>
        <dbReference type="ARBA" id="ARBA00023014"/>
    </source>
</evidence>
<proteinExistence type="predicted"/>
<keyword evidence="2" id="KW-0479">Metal-binding</keyword>
<gene>
    <name evidence="9" type="ORF">KBTEX_00525</name>
</gene>
<dbReference type="AlphaFoldDB" id="A0A5B8R6Y3"/>
<evidence type="ECO:0000259" key="8">
    <source>
        <dbReference type="SMART" id="SM00986"/>
    </source>
</evidence>
<reference evidence="9" key="1">
    <citation type="submission" date="2019-06" db="EMBL/GenBank/DDBJ databases">
        <authorList>
            <person name="Murdoch R.W."/>
            <person name="Fathepure B."/>
        </authorList>
    </citation>
    <scope>NUCLEOTIDE SEQUENCE</scope>
</reference>
<accession>A0A5B8R6Y3</accession>
<keyword evidence="7" id="KW-0234">DNA repair</keyword>
<evidence type="ECO:0000256" key="3">
    <source>
        <dbReference type="ARBA" id="ARBA00022763"/>
    </source>
</evidence>
<dbReference type="SMART" id="SM00986">
    <property type="entry name" value="UDG"/>
    <property type="match status" value="1"/>
</dbReference>